<dbReference type="EMBL" id="LECT01000048">
    <property type="protein sequence ID" value="KLU01796.1"/>
    <property type="molecule type" value="Genomic_DNA"/>
</dbReference>
<protein>
    <submittedName>
        <fullName evidence="2">Uncharacterized protein</fullName>
    </submittedName>
</protein>
<organism evidence="2 3">
    <name type="scientific">Rhodopirellula islandica</name>
    <dbReference type="NCBI Taxonomy" id="595434"/>
    <lineage>
        <taxon>Bacteria</taxon>
        <taxon>Pseudomonadati</taxon>
        <taxon>Planctomycetota</taxon>
        <taxon>Planctomycetia</taxon>
        <taxon>Pirellulales</taxon>
        <taxon>Pirellulaceae</taxon>
        <taxon>Rhodopirellula</taxon>
    </lineage>
</organism>
<accession>A0A0J1B5L6</accession>
<feature type="region of interest" description="Disordered" evidence="1">
    <location>
        <begin position="1"/>
        <end position="43"/>
    </location>
</feature>
<sequence>MGWSKLHRVQAWVGGQTTDKADQEQFGQHDDSIPLKHSKDGTC</sequence>
<reference evidence="2" key="1">
    <citation type="submission" date="2015-05" db="EMBL/GenBank/DDBJ databases">
        <title>Permanent draft genome of Rhodopirellula islandicus K833.</title>
        <authorList>
            <person name="Kizina J."/>
            <person name="Richter M."/>
            <person name="Glockner F.O."/>
            <person name="Harder J."/>
        </authorList>
    </citation>
    <scope>NUCLEOTIDE SEQUENCE [LARGE SCALE GENOMIC DNA]</scope>
    <source>
        <strain evidence="2">K833</strain>
    </source>
</reference>
<keyword evidence="3" id="KW-1185">Reference proteome</keyword>
<comment type="caution">
    <text evidence="2">The sequence shown here is derived from an EMBL/GenBank/DDBJ whole genome shotgun (WGS) entry which is preliminary data.</text>
</comment>
<name>A0A0J1B5L6_RHOIS</name>
<feature type="compositionally biased region" description="Basic and acidic residues" evidence="1">
    <location>
        <begin position="19"/>
        <end position="43"/>
    </location>
</feature>
<dbReference type="Proteomes" id="UP000036367">
    <property type="component" value="Unassembled WGS sequence"/>
</dbReference>
<dbReference type="PATRIC" id="fig|595434.4.peg.5680"/>
<dbReference type="AlphaFoldDB" id="A0A0J1B5L6"/>
<proteinExistence type="predicted"/>
<gene>
    <name evidence="2" type="ORF">RISK_005980</name>
</gene>
<evidence type="ECO:0000313" key="2">
    <source>
        <dbReference type="EMBL" id="KLU01796.1"/>
    </source>
</evidence>
<evidence type="ECO:0000313" key="3">
    <source>
        <dbReference type="Proteomes" id="UP000036367"/>
    </source>
</evidence>
<evidence type="ECO:0000256" key="1">
    <source>
        <dbReference type="SAM" id="MobiDB-lite"/>
    </source>
</evidence>